<accession>A0A1F6CBE9</accession>
<dbReference type="Gene3D" id="3.40.50.12140">
    <property type="entry name" value="Domain of unknown function DUF4159"/>
    <property type="match status" value="1"/>
</dbReference>
<dbReference type="Proteomes" id="UP000178606">
    <property type="component" value="Unassembled WGS sequence"/>
</dbReference>
<proteinExistence type="predicted"/>
<dbReference type="AlphaFoldDB" id="A0A1F6CBE9"/>
<protein>
    <recommendedName>
        <fullName evidence="2">DUF4159 domain-containing protein</fullName>
    </recommendedName>
</protein>
<sequence length="223" mass="25064">MRYVCLVALIVGVCATALRADSKGPGAQFTIARLKYGGGGDWYDGPSGTVNLLRFLRQQTRVDAAAQEARVGVMDEDFFAYPFYYMTGHGNVRLSEEEAARLRTYLENGGFLFANDDYGMDQSFRREMKRVFPEKDLVEIPPSHGIFHCLFDFPDGLPKVHEHDGGPPHAYGIFCGKRLVVFYTFNTDIADGWDDPEVHRDPTEKREAALRMGANIVVWALTN</sequence>
<feature type="chain" id="PRO_5009523295" description="DUF4159 domain-containing protein" evidence="1">
    <location>
        <begin position="21"/>
        <end position="223"/>
    </location>
</feature>
<organism evidence="3 4">
    <name type="scientific">Handelsmanbacteria sp. (strain RIFCSPLOWO2_12_FULL_64_10)</name>
    <dbReference type="NCBI Taxonomy" id="1817868"/>
    <lineage>
        <taxon>Bacteria</taxon>
        <taxon>Candidatus Handelsmaniibacteriota</taxon>
    </lineage>
</organism>
<evidence type="ECO:0000256" key="1">
    <source>
        <dbReference type="SAM" id="SignalP"/>
    </source>
</evidence>
<keyword evidence="1" id="KW-0732">Signal</keyword>
<evidence type="ECO:0000313" key="4">
    <source>
        <dbReference type="Proteomes" id="UP000178606"/>
    </source>
</evidence>
<gene>
    <name evidence="3" type="ORF">A3F84_02430</name>
</gene>
<comment type="caution">
    <text evidence="3">The sequence shown here is derived from an EMBL/GenBank/DDBJ whole genome shotgun (WGS) entry which is preliminary data.</text>
</comment>
<evidence type="ECO:0000313" key="3">
    <source>
        <dbReference type="EMBL" id="OGG46301.1"/>
    </source>
</evidence>
<dbReference type="Pfam" id="PF13709">
    <property type="entry name" value="DUF4159"/>
    <property type="match status" value="1"/>
</dbReference>
<feature type="signal peptide" evidence="1">
    <location>
        <begin position="1"/>
        <end position="20"/>
    </location>
</feature>
<evidence type="ECO:0000259" key="2">
    <source>
        <dbReference type="Pfam" id="PF13709"/>
    </source>
</evidence>
<name>A0A1F6CBE9_HANXR</name>
<dbReference type="EMBL" id="MFKF01000327">
    <property type="protein sequence ID" value="OGG46301.1"/>
    <property type="molecule type" value="Genomic_DNA"/>
</dbReference>
<reference evidence="3 4" key="1">
    <citation type="journal article" date="2016" name="Nat. Commun.">
        <title>Thousands of microbial genomes shed light on interconnected biogeochemical processes in an aquifer system.</title>
        <authorList>
            <person name="Anantharaman K."/>
            <person name="Brown C.T."/>
            <person name="Hug L.A."/>
            <person name="Sharon I."/>
            <person name="Castelle C.J."/>
            <person name="Probst A.J."/>
            <person name="Thomas B.C."/>
            <person name="Singh A."/>
            <person name="Wilkins M.J."/>
            <person name="Karaoz U."/>
            <person name="Brodie E.L."/>
            <person name="Williams K.H."/>
            <person name="Hubbard S.S."/>
            <person name="Banfield J.F."/>
        </authorList>
    </citation>
    <scope>NUCLEOTIDE SEQUENCE [LARGE SCALE GENOMIC DNA]</scope>
    <source>
        <strain evidence="4">RIFCSPLOWO2_12_FULL_64_10</strain>
    </source>
</reference>
<dbReference type="InterPro" id="IPR025297">
    <property type="entry name" value="DUF4159"/>
</dbReference>
<feature type="domain" description="DUF4159" evidence="2">
    <location>
        <begin position="30"/>
        <end position="221"/>
    </location>
</feature>